<evidence type="ECO:0000313" key="1">
    <source>
        <dbReference type="EMBL" id="KGL67243.1"/>
    </source>
</evidence>
<reference evidence="1 2" key="1">
    <citation type="submission" date="2014-09" db="EMBL/GenBank/DDBJ databases">
        <title>Lactobacillus mucosae CRL573 Genome Sequencing.</title>
        <authorList>
            <person name="Bleckwedel J."/>
            <person name="Teran L.C."/>
            <person name="Bonacina J."/>
            <person name="Saavedra L."/>
            <person name="Mozzi F.B."/>
            <person name="Raya R.R."/>
        </authorList>
    </citation>
    <scope>NUCLEOTIDE SEQUENCE [LARGE SCALE GENOMIC DNA]</scope>
    <source>
        <strain evidence="1 2">CRL573</strain>
    </source>
</reference>
<accession>A0A099YE86</accession>
<dbReference type="InterPro" id="IPR014054">
    <property type="entry name" value="Phage_regulatory_Rha"/>
</dbReference>
<organism evidence="1 2">
    <name type="scientific">Limosilactobacillus mucosae</name>
    <name type="common">Lactobacillus mucosae</name>
    <dbReference type="NCBI Taxonomy" id="97478"/>
    <lineage>
        <taxon>Bacteria</taxon>
        <taxon>Bacillati</taxon>
        <taxon>Bacillota</taxon>
        <taxon>Bacilli</taxon>
        <taxon>Lactobacillales</taxon>
        <taxon>Lactobacillaceae</taxon>
        <taxon>Limosilactobacillus</taxon>
    </lineage>
</organism>
<sequence>MNNFDTDKIIKYAGESKQQVIDSRDVARMIGKTHRHLMRDIRGYINDMKDSPKLDSPKFFIESSYISAQNKELPCYLLTKKGCEFVANKLTGRKGTIFTATYVSLFNEYEAEHNGKLIANGDLNFQRQDVEYHRRYVAVKEQEAANKRAELLIKIGDRQEEERYRQAYYTEATNQLMFPITNGLAVTAGAIAEQLGTNAYNIGKWGQILGLKAPKGHRSQYGYWSGDRYYYNEKAIEKFQEHKKEIVDDDNDLGL</sequence>
<evidence type="ECO:0008006" key="3">
    <source>
        <dbReference type="Google" id="ProtNLM"/>
    </source>
</evidence>
<dbReference type="EMBL" id="JROC01000026">
    <property type="protein sequence ID" value="KGL67243.1"/>
    <property type="molecule type" value="Genomic_DNA"/>
</dbReference>
<dbReference type="Pfam" id="PF09669">
    <property type="entry name" value="Phage_pRha"/>
    <property type="match status" value="1"/>
</dbReference>
<dbReference type="AlphaFoldDB" id="A0A099YE86"/>
<comment type="caution">
    <text evidence="1">The sequence shown here is derived from an EMBL/GenBank/DDBJ whole genome shotgun (WGS) entry which is preliminary data.</text>
</comment>
<dbReference type="Proteomes" id="UP000030001">
    <property type="component" value="Unassembled WGS sequence"/>
</dbReference>
<proteinExistence type="predicted"/>
<name>A0A099YE86_LIMMU</name>
<dbReference type="NCBIfam" id="TIGR02681">
    <property type="entry name" value="phage_pRha"/>
    <property type="match status" value="1"/>
</dbReference>
<protein>
    <recommendedName>
        <fullName evidence="3">Phage regulatory protein</fullName>
    </recommendedName>
</protein>
<evidence type="ECO:0000313" key="2">
    <source>
        <dbReference type="Proteomes" id="UP000030001"/>
    </source>
</evidence>
<gene>
    <name evidence="1" type="ORF">LX03_02855</name>
</gene>